<dbReference type="EMBL" id="JAULSV010000001">
    <property type="protein sequence ID" value="KAK0657981.1"/>
    <property type="molecule type" value="Genomic_DNA"/>
</dbReference>
<dbReference type="Proteomes" id="UP001174936">
    <property type="component" value="Unassembled WGS sequence"/>
</dbReference>
<keyword evidence="2 7" id="KW-0812">Transmembrane</keyword>
<gene>
    <name evidence="9" type="ORF">B0T16DRAFT_402843</name>
</gene>
<dbReference type="InterPro" id="IPR052337">
    <property type="entry name" value="SAT4-like"/>
</dbReference>
<evidence type="ECO:0000256" key="4">
    <source>
        <dbReference type="ARBA" id="ARBA00023136"/>
    </source>
</evidence>
<dbReference type="AlphaFoldDB" id="A0AA40D083"/>
<comment type="caution">
    <text evidence="9">The sequence shown here is derived from an EMBL/GenBank/DDBJ whole genome shotgun (WGS) entry which is preliminary data.</text>
</comment>
<evidence type="ECO:0000256" key="2">
    <source>
        <dbReference type="ARBA" id="ARBA00022692"/>
    </source>
</evidence>
<evidence type="ECO:0000313" key="9">
    <source>
        <dbReference type="EMBL" id="KAK0657981.1"/>
    </source>
</evidence>
<feature type="domain" description="Rhodopsin" evidence="8">
    <location>
        <begin position="36"/>
        <end position="273"/>
    </location>
</feature>
<comment type="similarity">
    <text evidence="5">Belongs to the SAT4 family.</text>
</comment>
<sequence>MPVPGENPELDAETAVPTLIGVSVAFVAASTILVALRLYTRCFVVRAPGLDDLTITIAQVLSIGVSIVTILQAKYALGRHVWMVSPEDNISQLKCLLAAMLIYNLAQIVTKMSFLFQYRRIFDSGGGRTRRVCLYLLVFLALWGIAQSVLVAFVCVPTSLFIPSQAPICIDSLTIFYLTSIMNIITDFIIFTVPLPAIRSLHLPPKQKILVTSIFCLGFFTCIISIVRLFTLRAAAATTDPTWDNVSSAWWSVVELNCGIMCASLPPLRALLRHWGVPGLGSGGGRSDGYLRERSGGDGTFSKPGVGNVGAPGAGGKVYPMRTLASREVEMTASQEELNRDMSTADSVYRSPEYAARHGGRRSASRLTNTIRGGDGKEGDVEDGLKGELESGIRVTRELEYEKEGSRSPPKEGRR</sequence>
<keyword evidence="10" id="KW-1185">Reference proteome</keyword>
<protein>
    <recommendedName>
        <fullName evidence="8">Rhodopsin domain-containing protein</fullName>
    </recommendedName>
</protein>
<name>A0AA40D083_9PEZI</name>
<evidence type="ECO:0000313" key="10">
    <source>
        <dbReference type="Proteomes" id="UP001174936"/>
    </source>
</evidence>
<evidence type="ECO:0000256" key="7">
    <source>
        <dbReference type="SAM" id="Phobius"/>
    </source>
</evidence>
<organism evidence="9 10">
    <name type="scientific">Cercophora newfieldiana</name>
    <dbReference type="NCBI Taxonomy" id="92897"/>
    <lineage>
        <taxon>Eukaryota</taxon>
        <taxon>Fungi</taxon>
        <taxon>Dikarya</taxon>
        <taxon>Ascomycota</taxon>
        <taxon>Pezizomycotina</taxon>
        <taxon>Sordariomycetes</taxon>
        <taxon>Sordariomycetidae</taxon>
        <taxon>Sordariales</taxon>
        <taxon>Lasiosphaeriaceae</taxon>
        <taxon>Cercophora</taxon>
    </lineage>
</organism>
<dbReference type="Pfam" id="PF20684">
    <property type="entry name" value="Fung_rhodopsin"/>
    <property type="match status" value="1"/>
</dbReference>
<feature type="compositionally biased region" description="Basic and acidic residues" evidence="6">
    <location>
        <begin position="374"/>
        <end position="415"/>
    </location>
</feature>
<evidence type="ECO:0000256" key="3">
    <source>
        <dbReference type="ARBA" id="ARBA00022989"/>
    </source>
</evidence>
<accession>A0AA40D083</accession>
<evidence type="ECO:0000256" key="1">
    <source>
        <dbReference type="ARBA" id="ARBA00004141"/>
    </source>
</evidence>
<feature type="transmembrane region" description="Helical" evidence="7">
    <location>
        <begin position="52"/>
        <end position="71"/>
    </location>
</feature>
<evidence type="ECO:0000259" key="8">
    <source>
        <dbReference type="Pfam" id="PF20684"/>
    </source>
</evidence>
<evidence type="ECO:0000256" key="6">
    <source>
        <dbReference type="SAM" id="MobiDB-lite"/>
    </source>
</evidence>
<dbReference type="InterPro" id="IPR049326">
    <property type="entry name" value="Rhodopsin_dom_fungi"/>
</dbReference>
<dbReference type="PANTHER" id="PTHR33048:SF47">
    <property type="entry name" value="INTEGRAL MEMBRANE PROTEIN-RELATED"/>
    <property type="match status" value="1"/>
</dbReference>
<dbReference type="GO" id="GO:0016020">
    <property type="term" value="C:membrane"/>
    <property type="evidence" value="ECO:0007669"/>
    <property type="project" value="UniProtKB-SubCell"/>
</dbReference>
<keyword evidence="4 7" id="KW-0472">Membrane</keyword>
<reference evidence="9" key="1">
    <citation type="submission" date="2023-06" db="EMBL/GenBank/DDBJ databases">
        <title>Genome-scale phylogeny and comparative genomics of the fungal order Sordariales.</title>
        <authorList>
            <consortium name="Lawrence Berkeley National Laboratory"/>
            <person name="Hensen N."/>
            <person name="Bonometti L."/>
            <person name="Westerberg I."/>
            <person name="Brannstrom I.O."/>
            <person name="Guillou S."/>
            <person name="Cros-Aarteil S."/>
            <person name="Calhoun S."/>
            <person name="Haridas S."/>
            <person name="Kuo A."/>
            <person name="Mondo S."/>
            <person name="Pangilinan J."/>
            <person name="Riley R."/>
            <person name="Labutti K."/>
            <person name="Andreopoulos B."/>
            <person name="Lipzen A."/>
            <person name="Chen C."/>
            <person name="Yanf M."/>
            <person name="Daum C."/>
            <person name="Ng V."/>
            <person name="Clum A."/>
            <person name="Steindorff A."/>
            <person name="Ohm R."/>
            <person name="Martin F."/>
            <person name="Silar P."/>
            <person name="Natvig D."/>
            <person name="Lalanne C."/>
            <person name="Gautier V."/>
            <person name="Ament-Velasquez S.L."/>
            <person name="Kruys A."/>
            <person name="Hutchinson M.I."/>
            <person name="Powell A.J."/>
            <person name="Barry K."/>
            <person name="Miller A.N."/>
            <person name="Grigoriev I.V."/>
            <person name="Debuchy R."/>
            <person name="Gladieux P."/>
            <person name="Thoren M.H."/>
            <person name="Johannesson H."/>
        </authorList>
    </citation>
    <scope>NUCLEOTIDE SEQUENCE</scope>
    <source>
        <strain evidence="9">SMH2532-1</strain>
    </source>
</reference>
<feature type="transmembrane region" description="Helical" evidence="7">
    <location>
        <begin position="20"/>
        <end position="40"/>
    </location>
</feature>
<feature type="transmembrane region" description="Helical" evidence="7">
    <location>
        <begin position="209"/>
        <end position="230"/>
    </location>
</feature>
<feature type="region of interest" description="Disordered" evidence="6">
    <location>
        <begin position="353"/>
        <end position="415"/>
    </location>
</feature>
<comment type="subcellular location">
    <subcellularLocation>
        <location evidence="1">Membrane</location>
        <topology evidence="1">Multi-pass membrane protein</topology>
    </subcellularLocation>
</comment>
<dbReference type="PANTHER" id="PTHR33048">
    <property type="entry name" value="PTH11-LIKE INTEGRAL MEMBRANE PROTEIN (AFU_ORTHOLOGUE AFUA_5G11245)"/>
    <property type="match status" value="1"/>
</dbReference>
<feature type="transmembrane region" description="Helical" evidence="7">
    <location>
        <begin position="91"/>
        <end position="114"/>
    </location>
</feature>
<feature type="transmembrane region" description="Helical" evidence="7">
    <location>
        <begin position="174"/>
        <end position="197"/>
    </location>
</feature>
<evidence type="ECO:0000256" key="5">
    <source>
        <dbReference type="ARBA" id="ARBA00038359"/>
    </source>
</evidence>
<proteinExistence type="inferred from homology"/>
<feature type="transmembrane region" description="Helical" evidence="7">
    <location>
        <begin position="134"/>
        <end position="162"/>
    </location>
</feature>
<keyword evidence="3 7" id="KW-1133">Transmembrane helix</keyword>